<keyword evidence="3" id="KW-1185">Reference proteome</keyword>
<evidence type="ECO:0000256" key="1">
    <source>
        <dbReference type="SAM" id="SignalP"/>
    </source>
</evidence>
<evidence type="ECO:0008006" key="4">
    <source>
        <dbReference type="Google" id="ProtNLM"/>
    </source>
</evidence>
<dbReference type="EMBL" id="BMPP01000016">
    <property type="protein sequence ID" value="GGK36817.1"/>
    <property type="molecule type" value="Genomic_DNA"/>
</dbReference>
<keyword evidence="1" id="KW-0732">Signal</keyword>
<organism evidence="2 3">
    <name type="scientific">Deinococcus malanensis</name>
    <dbReference type="NCBI Taxonomy" id="1706855"/>
    <lineage>
        <taxon>Bacteria</taxon>
        <taxon>Thermotogati</taxon>
        <taxon>Deinococcota</taxon>
        <taxon>Deinococci</taxon>
        <taxon>Deinococcales</taxon>
        <taxon>Deinococcaceae</taxon>
        <taxon>Deinococcus</taxon>
    </lineage>
</organism>
<sequence>MRHVLLPILLTVASAWSIPAGAFAPVLVQLPGADQAELLGAWTGSGWLPAVQAAPRTRAGETYRPVSGPATPVTGGRAESFGDPCMSAYAVRLTPGLASGPFRLLVPGTVKGHPRPVVSVPTNNPTYREIVRAELTRRGLTGAKVNVLGVTRTDLDGNGTQEVILEAAHFAGRQGLDPPPVGMPGDYSLLLLRQVMNGRVVTTVLGEHLAPRTPWDPGSDQPMPMATLYRLAGIADLNGDGRMEVVTFGAYYEGYALDVNEWRSGSGLKSRLQGGCGV</sequence>
<feature type="chain" id="PRO_5046929568" description="VCBS repeat-containing protein" evidence="1">
    <location>
        <begin position="25"/>
        <end position="278"/>
    </location>
</feature>
<comment type="caution">
    <text evidence="2">The sequence shown here is derived from an EMBL/GenBank/DDBJ whole genome shotgun (WGS) entry which is preliminary data.</text>
</comment>
<feature type="signal peptide" evidence="1">
    <location>
        <begin position="1"/>
        <end position="24"/>
    </location>
</feature>
<proteinExistence type="predicted"/>
<dbReference type="InterPro" id="IPR028994">
    <property type="entry name" value="Integrin_alpha_N"/>
</dbReference>
<evidence type="ECO:0000313" key="3">
    <source>
        <dbReference type="Proteomes" id="UP000647587"/>
    </source>
</evidence>
<reference evidence="3" key="1">
    <citation type="journal article" date="2019" name="Int. J. Syst. Evol. Microbiol.">
        <title>The Global Catalogue of Microorganisms (GCM) 10K type strain sequencing project: providing services to taxonomists for standard genome sequencing and annotation.</title>
        <authorList>
            <consortium name="The Broad Institute Genomics Platform"/>
            <consortium name="The Broad Institute Genome Sequencing Center for Infectious Disease"/>
            <person name="Wu L."/>
            <person name="Ma J."/>
        </authorList>
    </citation>
    <scope>NUCLEOTIDE SEQUENCE [LARGE SCALE GENOMIC DNA]</scope>
    <source>
        <strain evidence="3">JCM 30331</strain>
    </source>
</reference>
<evidence type="ECO:0000313" key="2">
    <source>
        <dbReference type="EMBL" id="GGK36817.1"/>
    </source>
</evidence>
<name>A0ABQ2F159_9DEIO</name>
<dbReference type="Proteomes" id="UP000647587">
    <property type="component" value="Unassembled WGS sequence"/>
</dbReference>
<accession>A0ABQ2F159</accession>
<gene>
    <name evidence="2" type="ORF">GCM10008955_33310</name>
</gene>
<dbReference type="SUPFAM" id="SSF69318">
    <property type="entry name" value="Integrin alpha N-terminal domain"/>
    <property type="match status" value="1"/>
</dbReference>
<protein>
    <recommendedName>
        <fullName evidence="4">VCBS repeat-containing protein</fullName>
    </recommendedName>
</protein>